<dbReference type="GO" id="GO:0048038">
    <property type="term" value="F:quinone binding"/>
    <property type="evidence" value="ECO:0007669"/>
    <property type="project" value="TreeGrafter"/>
</dbReference>
<dbReference type="GO" id="GO:0016616">
    <property type="term" value="F:oxidoreductase activity, acting on the CH-OH group of donors, NAD or NADP as acceptor"/>
    <property type="evidence" value="ECO:0007669"/>
    <property type="project" value="TreeGrafter"/>
</dbReference>
<evidence type="ECO:0000313" key="4">
    <source>
        <dbReference type="EMBL" id="AKS33729.1"/>
    </source>
</evidence>
<evidence type="ECO:0000313" key="5">
    <source>
        <dbReference type="Proteomes" id="UP000062255"/>
    </source>
</evidence>
<dbReference type="AlphaFoldDB" id="A0A0K0X8H1"/>
<dbReference type="KEGG" id="mgo:AFA91_19590"/>
<dbReference type="EMBL" id="CP012150">
    <property type="protein sequence ID" value="AKS33729.1"/>
    <property type="molecule type" value="Genomic_DNA"/>
</dbReference>
<keyword evidence="2" id="KW-0560">Oxidoreductase</keyword>
<sequence>MSERIVVVTGGGGGVGRSLAESFSNEGDHVIVIDRDSETAAGAVKAVQEHGGTADAVVADVASSADVERVCATILEEHGRVDVLCNNAAIRDHRLDAAELTPETWEQVMGVNVTGTFLFSHYLLPAMLEREYGVIINMSSIGGIGGGRAGAAYTASKHAMIGLTKNVAFAFAERGIRCNAICPGSVDTEFSAAFSKEPHPKANPRFTLSKALRPNGRIPTKDIAAIAIFLASDEASAINGHALVADGGWIIA</sequence>
<dbReference type="OrthoDB" id="9789398at2"/>
<proteinExistence type="inferred from homology"/>
<dbReference type="STRING" id="134601.AFA91_19590"/>
<dbReference type="RefSeq" id="WP_049746167.1">
    <property type="nucleotide sequence ID" value="NZ_CP012150.1"/>
</dbReference>
<dbReference type="PROSITE" id="PS00061">
    <property type="entry name" value="ADH_SHORT"/>
    <property type="match status" value="1"/>
</dbReference>
<dbReference type="InterPro" id="IPR002347">
    <property type="entry name" value="SDR_fam"/>
</dbReference>
<dbReference type="InterPro" id="IPR020904">
    <property type="entry name" value="Sc_DH/Rdtase_CS"/>
</dbReference>
<dbReference type="SMART" id="SM00822">
    <property type="entry name" value="PKS_KR"/>
    <property type="match status" value="1"/>
</dbReference>
<evidence type="ECO:0000259" key="3">
    <source>
        <dbReference type="SMART" id="SM00822"/>
    </source>
</evidence>
<dbReference type="Proteomes" id="UP000062255">
    <property type="component" value="Chromosome"/>
</dbReference>
<dbReference type="InterPro" id="IPR036291">
    <property type="entry name" value="NAD(P)-bd_dom_sf"/>
</dbReference>
<dbReference type="PANTHER" id="PTHR42760:SF133">
    <property type="entry name" value="3-OXOACYL-[ACYL-CARRIER-PROTEIN] REDUCTASE"/>
    <property type="match status" value="1"/>
</dbReference>
<gene>
    <name evidence="4" type="ORF">AFA91_19590</name>
</gene>
<comment type="similarity">
    <text evidence="1">Belongs to the short-chain dehydrogenases/reductases (SDR) family.</text>
</comment>
<protein>
    <recommendedName>
        <fullName evidence="3">Ketoreductase domain-containing protein</fullName>
    </recommendedName>
</protein>
<dbReference type="InterPro" id="IPR057326">
    <property type="entry name" value="KR_dom"/>
</dbReference>
<feature type="domain" description="Ketoreductase" evidence="3">
    <location>
        <begin position="4"/>
        <end position="184"/>
    </location>
</feature>
<dbReference type="Gene3D" id="3.40.50.720">
    <property type="entry name" value="NAD(P)-binding Rossmann-like Domain"/>
    <property type="match status" value="1"/>
</dbReference>
<dbReference type="Pfam" id="PF13561">
    <property type="entry name" value="adh_short_C2"/>
    <property type="match status" value="1"/>
</dbReference>
<dbReference type="SUPFAM" id="SSF51735">
    <property type="entry name" value="NAD(P)-binding Rossmann-fold domains"/>
    <property type="match status" value="1"/>
</dbReference>
<dbReference type="GO" id="GO:0006633">
    <property type="term" value="P:fatty acid biosynthetic process"/>
    <property type="evidence" value="ECO:0007669"/>
    <property type="project" value="TreeGrafter"/>
</dbReference>
<dbReference type="PRINTS" id="PR00080">
    <property type="entry name" value="SDRFAMILY"/>
</dbReference>
<reference evidence="4 5" key="1">
    <citation type="submission" date="2015-07" db="EMBL/GenBank/DDBJ databases">
        <title>Complete genome sequence of Mycobacterium goodii X7B, a facultative thermophilic biodesulfurizing bacterium.</title>
        <authorList>
            <person name="Yu B."/>
            <person name="Li F."/>
            <person name="Xu P."/>
        </authorList>
    </citation>
    <scope>NUCLEOTIDE SEQUENCE [LARGE SCALE GENOMIC DNA]</scope>
    <source>
        <strain evidence="4 5">X7B</strain>
    </source>
</reference>
<dbReference type="PANTHER" id="PTHR42760">
    <property type="entry name" value="SHORT-CHAIN DEHYDROGENASES/REDUCTASES FAMILY MEMBER"/>
    <property type="match status" value="1"/>
</dbReference>
<dbReference type="CDD" id="cd05233">
    <property type="entry name" value="SDR_c"/>
    <property type="match status" value="1"/>
</dbReference>
<dbReference type="FunFam" id="3.40.50.720:FF:000084">
    <property type="entry name" value="Short-chain dehydrogenase reductase"/>
    <property type="match status" value="1"/>
</dbReference>
<name>A0A0K0X8H1_MYCGD</name>
<dbReference type="PRINTS" id="PR00081">
    <property type="entry name" value="GDHRDH"/>
</dbReference>
<evidence type="ECO:0000256" key="2">
    <source>
        <dbReference type="ARBA" id="ARBA00023002"/>
    </source>
</evidence>
<dbReference type="PATRIC" id="fig|134601.6.peg.4057"/>
<accession>A0A0K0X8H1</accession>
<organism evidence="4 5">
    <name type="scientific">Mycolicibacterium goodii</name>
    <name type="common">Mycobacterium goodii</name>
    <dbReference type="NCBI Taxonomy" id="134601"/>
    <lineage>
        <taxon>Bacteria</taxon>
        <taxon>Bacillati</taxon>
        <taxon>Actinomycetota</taxon>
        <taxon>Actinomycetes</taxon>
        <taxon>Mycobacteriales</taxon>
        <taxon>Mycobacteriaceae</taxon>
        <taxon>Mycolicibacterium</taxon>
    </lineage>
</organism>
<evidence type="ECO:0000256" key="1">
    <source>
        <dbReference type="ARBA" id="ARBA00006484"/>
    </source>
</evidence>